<evidence type="ECO:0000313" key="3">
    <source>
        <dbReference type="Proteomes" id="UP000199451"/>
    </source>
</evidence>
<keyword evidence="3" id="KW-1185">Reference proteome</keyword>
<name>A0A1G9ZGY0_9EURY</name>
<organism evidence="2 3">
    <name type="scientific">Halogranum gelatinilyticum</name>
    <dbReference type="NCBI Taxonomy" id="660521"/>
    <lineage>
        <taxon>Archaea</taxon>
        <taxon>Methanobacteriati</taxon>
        <taxon>Methanobacteriota</taxon>
        <taxon>Stenosarchaea group</taxon>
        <taxon>Halobacteria</taxon>
        <taxon>Halobacteriales</taxon>
        <taxon>Haloferacaceae</taxon>
    </lineage>
</organism>
<dbReference type="Proteomes" id="UP000199451">
    <property type="component" value="Unassembled WGS sequence"/>
</dbReference>
<dbReference type="RefSeq" id="WP_089699847.1">
    <property type="nucleotide sequence ID" value="NZ_FNHL01000007.1"/>
</dbReference>
<gene>
    <name evidence="2" type="ORF">SAMN04487949_3664</name>
</gene>
<keyword evidence="1" id="KW-1133">Transmembrane helix</keyword>
<proteinExistence type="predicted"/>
<dbReference type="OrthoDB" id="342245at2157"/>
<evidence type="ECO:0000256" key="1">
    <source>
        <dbReference type="SAM" id="Phobius"/>
    </source>
</evidence>
<dbReference type="AlphaFoldDB" id="A0A1G9ZGY0"/>
<protein>
    <submittedName>
        <fullName evidence="2">Uncharacterized protein</fullName>
    </submittedName>
</protein>
<keyword evidence="1" id="KW-0472">Membrane</keyword>
<reference evidence="3" key="1">
    <citation type="submission" date="2016-10" db="EMBL/GenBank/DDBJ databases">
        <authorList>
            <person name="Varghese N."/>
            <person name="Submissions S."/>
        </authorList>
    </citation>
    <scope>NUCLEOTIDE SEQUENCE [LARGE SCALE GENOMIC DNA]</scope>
    <source>
        <strain evidence="3">CGMCC 1.10119</strain>
    </source>
</reference>
<feature type="transmembrane region" description="Helical" evidence="1">
    <location>
        <begin position="238"/>
        <end position="259"/>
    </location>
</feature>
<accession>A0A1G9ZGY0</accession>
<sequence length="270" mass="28231">MNRTPVGLGRADSERVALLAIALLLVATVAVPAVGVAEAAVPDERQVGATLSARVHFADLYHDPTLGSWRLVGLTQLTDATWTVTLYDVDGNQLGRQSLDGRSFAEDGVGLDADVSEVGVRLVGRVPSVADYRYDPPQTFQLASVAVTRPGETPTTLGTWRVHHFTAESAAVADAIDAAAAETAAARAAGATPTEAEASLASAIDAYEREDFALATTLAAAAESQATAAREAATTRRLAVSVGGTAVGLGLLGAFAVWYRRRRRLPSEHR</sequence>
<keyword evidence="1" id="KW-0812">Transmembrane</keyword>
<evidence type="ECO:0000313" key="2">
    <source>
        <dbReference type="EMBL" id="SDN20598.1"/>
    </source>
</evidence>
<dbReference type="EMBL" id="FNHL01000007">
    <property type="protein sequence ID" value="SDN20598.1"/>
    <property type="molecule type" value="Genomic_DNA"/>
</dbReference>